<dbReference type="Proteomes" id="UP000054248">
    <property type="component" value="Unassembled WGS sequence"/>
</dbReference>
<accession>A0A0C3QKQ7</accession>
<dbReference type="OrthoDB" id="2961863at2759"/>
<protein>
    <recommendedName>
        <fullName evidence="3">IgA peptidase M64-domain-containing protein</fullName>
    </recommendedName>
</protein>
<evidence type="ECO:0000313" key="1">
    <source>
        <dbReference type="EMBL" id="KIO27039.1"/>
    </source>
</evidence>
<reference evidence="1 2" key="1">
    <citation type="submission" date="2014-04" db="EMBL/GenBank/DDBJ databases">
        <authorList>
            <consortium name="DOE Joint Genome Institute"/>
            <person name="Kuo A."/>
            <person name="Girlanda M."/>
            <person name="Perotto S."/>
            <person name="Kohler A."/>
            <person name="Nagy L.G."/>
            <person name="Floudas D."/>
            <person name="Copeland A."/>
            <person name="Barry K.W."/>
            <person name="Cichocki N."/>
            <person name="Veneault-Fourrey C."/>
            <person name="LaButti K."/>
            <person name="Lindquist E.A."/>
            <person name="Lipzen A."/>
            <person name="Lundell T."/>
            <person name="Morin E."/>
            <person name="Murat C."/>
            <person name="Sun H."/>
            <person name="Tunlid A."/>
            <person name="Henrissat B."/>
            <person name="Grigoriev I.V."/>
            <person name="Hibbett D.S."/>
            <person name="Martin F."/>
            <person name="Nordberg H.P."/>
            <person name="Cantor M.N."/>
            <person name="Hua S.X."/>
        </authorList>
    </citation>
    <scope>NUCLEOTIDE SEQUENCE [LARGE SCALE GENOMIC DNA]</scope>
    <source>
        <strain evidence="1 2">MUT 4182</strain>
    </source>
</reference>
<dbReference type="HOGENOM" id="CLU_030040_0_0_1"/>
<dbReference type="InterPro" id="IPR019026">
    <property type="entry name" value="Peptidase_M64_IgA"/>
</dbReference>
<sequence>MNQLDGLLLNVQAEGSTEQAKPPPLLIRPLFISGPSENRVDLVFFSDGYTSEESEKFFSDANRLAKDMSQNQTFAPVSPLQNYWAAFSPSTESGIGIGGKPRKTTFGLYRDGTELRAVYCSELEVARAAALSLGTQCDYPILLANDPMYGGLGGEFTITTASQVNGALVLRHELGHSIIEVGEEYDGGYAYFGANSQATPKDVKWRHWLTSTNLGQPSPVLEPTRIERSTMPLQLYPWKYLTDAGAPFRASFYASGTFRRYSILFSVSGAAQKSDLIILLDGRNVEFNPRKDIGRDRWHYEIRSSRFALPKNLDSQAQTSGHLEEGTHELEFRLGPTAQSGQVQLCSVEILEFGDEEEFNSAPGSVSLFPTFSSKNQTTYRPTNDACLMRRVTEPDFCPPCLEALWLQHLKRVELIDELALSCLTPEGSGSKSQDQAKLTTGGRAILNLKLVPLAQFRRLPSAKMLARESFTIEWYKDMIRLHEHTNLTSLPVEKSGVYEVRVEFSTSHIRRDDLGLAKSSRKLAVLPAEMDSCTEVKGQ</sequence>
<dbReference type="Gene3D" id="3.40.390.10">
    <property type="entry name" value="Collagenase (Catalytic Domain)"/>
    <property type="match status" value="1"/>
</dbReference>
<keyword evidence="2" id="KW-1185">Reference proteome</keyword>
<name>A0A0C3QKQ7_9AGAM</name>
<dbReference type="Pfam" id="PF09471">
    <property type="entry name" value="Peptidase_M64"/>
    <property type="match status" value="1"/>
</dbReference>
<organism evidence="1 2">
    <name type="scientific">Tulasnella calospora MUT 4182</name>
    <dbReference type="NCBI Taxonomy" id="1051891"/>
    <lineage>
        <taxon>Eukaryota</taxon>
        <taxon>Fungi</taxon>
        <taxon>Dikarya</taxon>
        <taxon>Basidiomycota</taxon>
        <taxon>Agaricomycotina</taxon>
        <taxon>Agaricomycetes</taxon>
        <taxon>Cantharellales</taxon>
        <taxon>Tulasnellaceae</taxon>
        <taxon>Tulasnella</taxon>
    </lineage>
</organism>
<proteinExistence type="predicted"/>
<dbReference type="STRING" id="1051891.A0A0C3QKQ7"/>
<dbReference type="EMBL" id="KN823015">
    <property type="protein sequence ID" value="KIO27039.1"/>
    <property type="molecule type" value="Genomic_DNA"/>
</dbReference>
<gene>
    <name evidence="1" type="ORF">M407DRAFT_73808</name>
</gene>
<dbReference type="GO" id="GO:0008237">
    <property type="term" value="F:metallopeptidase activity"/>
    <property type="evidence" value="ECO:0007669"/>
    <property type="project" value="InterPro"/>
</dbReference>
<reference evidence="2" key="2">
    <citation type="submission" date="2015-01" db="EMBL/GenBank/DDBJ databases">
        <title>Evolutionary Origins and Diversification of the Mycorrhizal Mutualists.</title>
        <authorList>
            <consortium name="DOE Joint Genome Institute"/>
            <consortium name="Mycorrhizal Genomics Consortium"/>
            <person name="Kohler A."/>
            <person name="Kuo A."/>
            <person name="Nagy L.G."/>
            <person name="Floudas D."/>
            <person name="Copeland A."/>
            <person name="Barry K.W."/>
            <person name="Cichocki N."/>
            <person name="Veneault-Fourrey C."/>
            <person name="LaButti K."/>
            <person name="Lindquist E.A."/>
            <person name="Lipzen A."/>
            <person name="Lundell T."/>
            <person name="Morin E."/>
            <person name="Murat C."/>
            <person name="Riley R."/>
            <person name="Ohm R."/>
            <person name="Sun H."/>
            <person name="Tunlid A."/>
            <person name="Henrissat B."/>
            <person name="Grigoriev I.V."/>
            <person name="Hibbett D.S."/>
            <person name="Martin F."/>
        </authorList>
    </citation>
    <scope>NUCLEOTIDE SEQUENCE [LARGE SCALE GENOMIC DNA]</scope>
    <source>
        <strain evidence="2">MUT 4182</strain>
    </source>
</reference>
<dbReference type="AlphaFoldDB" id="A0A0C3QKQ7"/>
<evidence type="ECO:0008006" key="3">
    <source>
        <dbReference type="Google" id="ProtNLM"/>
    </source>
</evidence>
<evidence type="ECO:0000313" key="2">
    <source>
        <dbReference type="Proteomes" id="UP000054248"/>
    </source>
</evidence>
<dbReference type="InterPro" id="IPR024079">
    <property type="entry name" value="MetalloPept_cat_dom_sf"/>
</dbReference>